<organism evidence="8 9">
    <name type="scientific">Candidatus Thiodiazotropha taylori</name>
    <dbReference type="NCBI Taxonomy" id="2792791"/>
    <lineage>
        <taxon>Bacteria</taxon>
        <taxon>Pseudomonadati</taxon>
        <taxon>Pseudomonadota</taxon>
        <taxon>Gammaproteobacteria</taxon>
        <taxon>Chromatiales</taxon>
        <taxon>Sedimenticolaceae</taxon>
        <taxon>Candidatus Thiodiazotropha</taxon>
    </lineage>
</organism>
<dbReference type="EMBL" id="JAHHGM010000003">
    <property type="protein sequence ID" value="MBT2988073.1"/>
    <property type="molecule type" value="Genomic_DNA"/>
</dbReference>
<evidence type="ECO:0000313" key="8">
    <source>
        <dbReference type="EMBL" id="MBT2988073.1"/>
    </source>
</evidence>
<dbReference type="PANTHER" id="PTHR47245">
    <property type="entry name" value="PEPTIDYLPROLYL ISOMERASE"/>
    <property type="match status" value="1"/>
</dbReference>
<evidence type="ECO:0000256" key="6">
    <source>
        <dbReference type="SAM" id="SignalP"/>
    </source>
</evidence>
<dbReference type="SUPFAM" id="SSF54534">
    <property type="entry name" value="FKBP-like"/>
    <property type="match status" value="1"/>
</dbReference>
<comment type="caution">
    <text evidence="8">The sequence shown here is derived from an EMBL/GenBank/DDBJ whole genome shotgun (WGS) entry which is preliminary data.</text>
</comment>
<dbReference type="PROSITE" id="PS50198">
    <property type="entry name" value="PPIC_PPIASE_2"/>
    <property type="match status" value="1"/>
</dbReference>
<dbReference type="Gene3D" id="3.10.50.40">
    <property type="match status" value="1"/>
</dbReference>
<dbReference type="GO" id="GO:0003755">
    <property type="term" value="F:peptidyl-prolyl cis-trans isomerase activity"/>
    <property type="evidence" value="ECO:0007669"/>
    <property type="project" value="UniProtKB-KW"/>
</dbReference>
<dbReference type="InterPro" id="IPR046357">
    <property type="entry name" value="PPIase_dom_sf"/>
</dbReference>
<dbReference type="EC" id="5.2.1.8" evidence="3"/>
<evidence type="ECO:0000256" key="5">
    <source>
        <dbReference type="PROSITE-ProRule" id="PRU00278"/>
    </source>
</evidence>
<dbReference type="Pfam" id="PF00639">
    <property type="entry name" value="Rotamase"/>
    <property type="match status" value="1"/>
</dbReference>
<evidence type="ECO:0000313" key="9">
    <source>
        <dbReference type="Proteomes" id="UP000770889"/>
    </source>
</evidence>
<keyword evidence="5 8" id="KW-0413">Isomerase</keyword>
<protein>
    <recommendedName>
        <fullName evidence="3">peptidylprolyl isomerase</fullName>
        <ecNumber evidence="3">5.2.1.8</ecNumber>
    </recommendedName>
</protein>
<feature type="domain" description="PpiC" evidence="7">
    <location>
        <begin position="303"/>
        <end position="394"/>
    </location>
</feature>
<dbReference type="InterPro" id="IPR027304">
    <property type="entry name" value="Trigger_fact/SurA_dom_sf"/>
</dbReference>
<sequence length="479" mass="54503">MRTLLTLIAGSLLAASAWGDPTAESAVTDRNTLARVGDRIITFPQLNTQLNSTAVVGVSIPALGTPDRRRVMLTLLDRAISLNLLYLDAVDKAVPEDPGYRQELKAYTDGMLAGLYRRSYLKKDIAISEDEITDYMKRHFAKGTVLDDKMRPLIEAKVKKAKYVKHKKGMRAHLRDGMDVKIAIRHLEIEDDALRSDQQVIAEYAGIKMTWGETKKYLTTLNNSIDLDRRLQTLDQLIDNRLLARRGREAGLDRDPGYQSALAEFSVTRLVNLHRSQLIAGMEPTAQEIDDYFAQHQQRITFNEHRKLQMVVFQDEQTALDIVEKMEKGELTIYQAARDHSIDPRAKQTLGDFGWVEEGTGFPALDELVFALEIGELGGPVETPAGWHIVVVSEQKASKYTAIEDPDTRHKTRKLLLKERLNDYLAELRTQDYPVVVYEENLNRLLQEEAQWIAAKSREMKQHPERARIILEEMKALVE</sequence>
<evidence type="ECO:0000256" key="2">
    <source>
        <dbReference type="ARBA" id="ARBA00007656"/>
    </source>
</evidence>
<reference evidence="8 9" key="1">
    <citation type="submission" date="2021-05" db="EMBL/GenBank/DDBJ databases">
        <title>Genetic and Functional Diversity in Clade A Lucinid endosymbionts from the Bahamas.</title>
        <authorList>
            <person name="Giani N.M."/>
            <person name="Engel A.S."/>
            <person name="Campbell B.J."/>
        </authorList>
    </citation>
    <scope>NUCLEOTIDE SEQUENCE [LARGE SCALE GENOMIC DNA]</scope>
    <source>
        <strain evidence="8">LUC16012Gg_MoonRockCtena</strain>
    </source>
</reference>
<keyword evidence="4 5" id="KW-0697">Rotamase</keyword>
<comment type="catalytic activity">
    <reaction evidence="1">
        <text>[protein]-peptidylproline (omega=180) = [protein]-peptidylproline (omega=0)</text>
        <dbReference type="Rhea" id="RHEA:16237"/>
        <dbReference type="Rhea" id="RHEA-COMP:10747"/>
        <dbReference type="Rhea" id="RHEA-COMP:10748"/>
        <dbReference type="ChEBI" id="CHEBI:83833"/>
        <dbReference type="ChEBI" id="CHEBI:83834"/>
        <dbReference type="EC" id="5.2.1.8"/>
    </reaction>
</comment>
<feature type="chain" id="PRO_5037253623" description="peptidylprolyl isomerase" evidence="6">
    <location>
        <begin position="20"/>
        <end position="479"/>
    </location>
</feature>
<evidence type="ECO:0000256" key="1">
    <source>
        <dbReference type="ARBA" id="ARBA00000971"/>
    </source>
</evidence>
<name>A0A944MA02_9GAMM</name>
<evidence type="ECO:0000256" key="4">
    <source>
        <dbReference type="ARBA" id="ARBA00023110"/>
    </source>
</evidence>
<dbReference type="Proteomes" id="UP000770889">
    <property type="component" value="Unassembled WGS sequence"/>
</dbReference>
<evidence type="ECO:0000256" key="3">
    <source>
        <dbReference type="ARBA" id="ARBA00013194"/>
    </source>
</evidence>
<evidence type="ECO:0000259" key="7">
    <source>
        <dbReference type="PROSITE" id="PS50198"/>
    </source>
</evidence>
<feature type="signal peptide" evidence="6">
    <location>
        <begin position="1"/>
        <end position="19"/>
    </location>
</feature>
<proteinExistence type="inferred from homology"/>
<dbReference type="InterPro" id="IPR000297">
    <property type="entry name" value="PPIase_PpiC"/>
</dbReference>
<keyword evidence="6" id="KW-0732">Signal</keyword>
<dbReference type="SUPFAM" id="SSF109998">
    <property type="entry name" value="Triger factor/SurA peptide-binding domain-like"/>
    <property type="match status" value="1"/>
</dbReference>
<accession>A0A944MA02</accession>
<dbReference type="PANTHER" id="PTHR47245:SF2">
    <property type="entry name" value="PEPTIDYL-PROLYL CIS-TRANS ISOMERASE HP_0175-RELATED"/>
    <property type="match status" value="1"/>
</dbReference>
<dbReference type="InterPro" id="IPR050245">
    <property type="entry name" value="PrsA_foldase"/>
</dbReference>
<comment type="similarity">
    <text evidence="2">Belongs to the PpiC/parvulin rotamase family.</text>
</comment>
<dbReference type="AlphaFoldDB" id="A0A944MA02"/>
<gene>
    <name evidence="8" type="ORF">KME65_03835</name>
</gene>